<evidence type="ECO:0000313" key="1">
    <source>
        <dbReference type="EMBL" id="AVO33792.1"/>
    </source>
</evidence>
<keyword evidence="2" id="KW-1185">Reference proteome</keyword>
<name>A0A2S0MD20_9BURK</name>
<organism evidence="1 2">
    <name type="scientific">Ottowia oryzae</name>
    <dbReference type="NCBI Taxonomy" id="2109914"/>
    <lineage>
        <taxon>Bacteria</taxon>
        <taxon>Pseudomonadati</taxon>
        <taxon>Pseudomonadota</taxon>
        <taxon>Betaproteobacteria</taxon>
        <taxon>Burkholderiales</taxon>
        <taxon>Comamonadaceae</taxon>
        <taxon>Ottowia</taxon>
    </lineage>
</organism>
<protein>
    <submittedName>
        <fullName evidence="1">Uncharacterized protein</fullName>
    </submittedName>
</protein>
<proteinExistence type="predicted"/>
<dbReference type="KEGG" id="otk:C6570_05665"/>
<evidence type="ECO:0000313" key="2">
    <source>
        <dbReference type="Proteomes" id="UP000239709"/>
    </source>
</evidence>
<dbReference type="EMBL" id="CP027666">
    <property type="protein sequence ID" value="AVO33792.1"/>
    <property type="molecule type" value="Genomic_DNA"/>
</dbReference>
<reference evidence="1 2" key="1">
    <citation type="submission" date="2018-03" db="EMBL/GenBank/DDBJ databases">
        <title>Genome sequencing of Ottowia sp.</title>
        <authorList>
            <person name="Kim S.-J."/>
            <person name="Heo J."/>
            <person name="Kwon S.-W."/>
        </authorList>
    </citation>
    <scope>NUCLEOTIDE SEQUENCE [LARGE SCALE GENOMIC DNA]</scope>
    <source>
        <strain evidence="1 2">KADR8-3</strain>
    </source>
</reference>
<gene>
    <name evidence="1" type="ORF">C6570_05665</name>
</gene>
<sequence length="66" mass="8028">MHNVTLLDIFKNTLMFAGETLREHIEIINIENRLTLQWLLRKDEIYSINEMKPYQLRCRLKQLGLR</sequence>
<accession>A0A2S0MD20</accession>
<dbReference type="AlphaFoldDB" id="A0A2S0MD20"/>
<dbReference type="Proteomes" id="UP000239709">
    <property type="component" value="Chromosome"/>
</dbReference>